<evidence type="ECO:0000313" key="8">
    <source>
        <dbReference type="Proteomes" id="UP001056384"/>
    </source>
</evidence>
<evidence type="ECO:0000256" key="4">
    <source>
        <dbReference type="RuleBase" id="RU361188"/>
    </source>
</evidence>
<accession>A0A9Q9ASS8</accession>
<dbReference type="GO" id="GO:0004348">
    <property type="term" value="F:glucosylceramidase activity"/>
    <property type="evidence" value="ECO:0007669"/>
    <property type="project" value="InterPro"/>
</dbReference>
<dbReference type="InterPro" id="IPR001139">
    <property type="entry name" value="Glyco_hydro_30"/>
</dbReference>
<dbReference type="Pfam" id="PF02055">
    <property type="entry name" value="Glyco_hydro_30"/>
    <property type="match status" value="1"/>
</dbReference>
<dbReference type="EMBL" id="CP099424">
    <property type="protein sequence ID" value="USW55147.1"/>
    <property type="molecule type" value="Genomic_DNA"/>
</dbReference>
<evidence type="ECO:0000313" key="7">
    <source>
        <dbReference type="EMBL" id="USW55147.1"/>
    </source>
</evidence>
<gene>
    <name evidence="7" type="ORF">Slin15195_G084660</name>
</gene>
<dbReference type="Proteomes" id="UP001056384">
    <property type="component" value="Chromosome 7"/>
</dbReference>
<evidence type="ECO:0000256" key="3">
    <source>
        <dbReference type="ARBA" id="ARBA00022801"/>
    </source>
</evidence>
<dbReference type="OrthoDB" id="2160638at2759"/>
<dbReference type="InterPro" id="IPR033452">
    <property type="entry name" value="GH30_C"/>
</dbReference>
<keyword evidence="3 4" id="KW-0378">Hydrolase</keyword>
<dbReference type="AlphaFoldDB" id="A0A9Q9ASS8"/>
<organism evidence="7 8">
    <name type="scientific">Septoria linicola</name>
    <dbReference type="NCBI Taxonomy" id="215465"/>
    <lineage>
        <taxon>Eukaryota</taxon>
        <taxon>Fungi</taxon>
        <taxon>Dikarya</taxon>
        <taxon>Ascomycota</taxon>
        <taxon>Pezizomycotina</taxon>
        <taxon>Dothideomycetes</taxon>
        <taxon>Dothideomycetidae</taxon>
        <taxon>Mycosphaerellales</taxon>
        <taxon>Mycosphaerellaceae</taxon>
        <taxon>Septoria</taxon>
    </lineage>
</organism>
<dbReference type="SUPFAM" id="SSF51445">
    <property type="entry name" value="(Trans)glycosidases"/>
    <property type="match status" value="1"/>
</dbReference>
<reference evidence="7" key="1">
    <citation type="submission" date="2022-06" db="EMBL/GenBank/DDBJ databases">
        <title>Complete genome sequences of two strains of the flax pathogen Septoria linicola.</title>
        <authorList>
            <person name="Lapalu N."/>
            <person name="Simon A."/>
            <person name="Demenou B."/>
            <person name="Paumier D."/>
            <person name="Guillot M.-P."/>
            <person name="Gout L."/>
            <person name="Valade R."/>
        </authorList>
    </citation>
    <scope>NUCLEOTIDE SEQUENCE</scope>
    <source>
        <strain evidence="7">SE15195</strain>
    </source>
</reference>
<dbReference type="Gene3D" id="3.20.20.80">
    <property type="entry name" value="Glycosidases"/>
    <property type="match status" value="1"/>
</dbReference>
<keyword evidence="2" id="KW-0732">Signal</keyword>
<dbReference type="InterPro" id="IPR033453">
    <property type="entry name" value="Glyco_hydro_30_TIM-barrel"/>
</dbReference>
<comment type="similarity">
    <text evidence="1 4">Belongs to the glycosyl hydrolase 30 family.</text>
</comment>
<sequence length="307" mass="33785">MKLNGALLGKTDQNNLNDGYLGPTQTNYISQYAQYFVKYIKAFAAQGVTVNAITLQNEPLWSSSTYPTMYMYDYEQGQLIQYHIGPALAKAGLSTSIWAYDHNTDVPSYPQNVLNIARQYTSAVSWHCYAGNLDWSFMSDFRNKNPGVTQYMSECWTPPVGASNWFQAANFTIGLLQNWAAGVMAWGLATDASHGPHLPGGCTQCRGLVTINKDGTYTFNIAYYLMAQFSRFMPRSAVVLKGTGSSKNQNAAGIQSVATMNPDKTRTVVIMNTFTNDVYVTLNVTSGQPWSGNVLASSIVTWVLPAT</sequence>
<evidence type="ECO:0000256" key="2">
    <source>
        <dbReference type="ARBA" id="ARBA00022729"/>
    </source>
</evidence>
<keyword evidence="8" id="KW-1185">Reference proteome</keyword>
<dbReference type="GO" id="GO:0006680">
    <property type="term" value="P:glucosylceramide catabolic process"/>
    <property type="evidence" value="ECO:0007669"/>
    <property type="project" value="TreeGrafter"/>
</dbReference>
<evidence type="ECO:0000256" key="1">
    <source>
        <dbReference type="ARBA" id="ARBA00005382"/>
    </source>
</evidence>
<dbReference type="PANTHER" id="PTHR11069:SF23">
    <property type="entry name" value="LYSOSOMAL ACID GLUCOSYLCERAMIDASE"/>
    <property type="match status" value="1"/>
</dbReference>
<feature type="domain" description="Glycosyl hydrolase family 30 TIM-barrel" evidence="5">
    <location>
        <begin position="17"/>
        <end position="233"/>
    </location>
</feature>
<name>A0A9Q9ASS8_9PEZI</name>
<protein>
    <submittedName>
        <fullName evidence="7">Glycoside hydrolase family 30, glycosyl hydrolase, all-beta</fullName>
    </submittedName>
</protein>
<dbReference type="Pfam" id="PF17189">
    <property type="entry name" value="Glyco_hydro_30C"/>
    <property type="match status" value="1"/>
</dbReference>
<dbReference type="PANTHER" id="PTHR11069">
    <property type="entry name" value="GLUCOSYLCERAMIDASE"/>
    <property type="match status" value="1"/>
</dbReference>
<proteinExistence type="inferred from homology"/>
<dbReference type="GO" id="GO:0016020">
    <property type="term" value="C:membrane"/>
    <property type="evidence" value="ECO:0007669"/>
    <property type="project" value="GOC"/>
</dbReference>
<evidence type="ECO:0000259" key="5">
    <source>
        <dbReference type="Pfam" id="PF02055"/>
    </source>
</evidence>
<dbReference type="Gene3D" id="2.60.40.1180">
    <property type="entry name" value="Golgi alpha-mannosidase II"/>
    <property type="match status" value="1"/>
</dbReference>
<feature type="domain" description="Glycosyl hydrolase family 30 beta sandwich" evidence="6">
    <location>
        <begin position="245"/>
        <end position="302"/>
    </location>
</feature>
<dbReference type="InterPro" id="IPR017853">
    <property type="entry name" value="GH"/>
</dbReference>
<keyword evidence="4" id="KW-0326">Glycosidase</keyword>
<dbReference type="InterPro" id="IPR013780">
    <property type="entry name" value="Glyco_hydro_b"/>
</dbReference>
<evidence type="ECO:0000259" key="6">
    <source>
        <dbReference type="Pfam" id="PF17189"/>
    </source>
</evidence>